<accession>A0A2I0BAT1</accession>
<dbReference type="InterPro" id="IPR000719">
    <property type="entry name" value="Prot_kinase_dom"/>
</dbReference>
<proteinExistence type="predicted"/>
<sequence>MGISQSTSSRRNGIALPAPVGHRWRVGGEGGDGGRGNEAWLLAEAWKEQEGVEPQSVHSSFRFSFGSQTEAEVDETPAVAPATVLLLVNAEDKRDAPAGASAVGMRVRRKINTEEATGEHQRRRWRLDSLEQSISPAAGGLVRFSYDEMRLATRGFSKRRELGRGALSRVYKGKIGGVLARPTVAIKRVDGPERESAKAFCRELLIASSLCSPFIVPLLGYCIDREGLFLVYKYVSGGSLDLFLHGNEKKRKVLRWKVRYKVAIGIARAVEYLHFGNEKCVVHRDIKPSNILLSPNKNPMLCDFGLATWTHGPSLPFLCKEVKGTFGYLAPEYFQHGKLSDKTDVYAFGIVLLELITGRKAIDQNRPQGDENLVLWAKPHLLQGEVAIEKLVDPRMRPGSYRWSEMRRMVRAAGACLSCADSARPNIGQVLAILLEKEGNAGLEWPMFSSSGCLSDYHEPQDELDIKSYLSIAMLGVSENGGDDSGYSERELKLL</sequence>
<dbReference type="InterPro" id="IPR046958">
    <property type="entry name" value="RBK1/2/STUNTED"/>
</dbReference>
<dbReference type="Gene3D" id="3.30.200.20">
    <property type="entry name" value="Phosphorylase Kinase, domain 1"/>
    <property type="match status" value="1"/>
</dbReference>
<feature type="region of interest" description="Disordered" evidence="1">
    <location>
        <begin position="1"/>
        <end position="33"/>
    </location>
</feature>
<dbReference type="PROSITE" id="PS00108">
    <property type="entry name" value="PROTEIN_KINASE_ST"/>
    <property type="match status" value="1"/>
</dbReference>
<name>A0A2I0BAT1_9ASPA</name>
<dbReference type="AlphaFoldDB" id="A0A2I0BAT1"/>
<dbReference type="Gene3D" id="1.10.510.10">
    <property type="entry name" value="Transferase(Phosphotransferase) domain 1"/>
    <property type="match status" value="1"/>
</dbReference>
<dbReference type="SMART" id="SM00220">
    <property type="entry name" value="S_TKc"/>
    <property type="match status" value="1"/>
</dbReference>
<dbReference type="InterPro" id="IPR011009">
    <property type="entry name" value="Kinase-like_dom_sf"/>
</dbReference>
<dbReference type="GO" id="GO:0004674">
    <property type="term" value="F:protein serine/threonine kinase activity"/>
    <property type="evidence" value="ECO:0007669"/>
    <property type="project" value="UniProtKB-EC"/>
</dbReference>
<gene>
    <name evidence="3" type="primary">PERK11</name>
    <name evidence="3" type="ORF">AXF42_Ash011471</name>
</gene>
<dbReference type="OrthoDB" id="4062651at2759"/>
<feature type="compositionally biased region" description="Polar residues" evidence="1">
    <location>
        <begin position="1"/>
        <end position="11"/>
    </location>
</feature>
<dbReference type="PANTHER" id="PTHR47987:SF37">
    <property type="entry name" value="PROTEIN KINASE DOMAIN-CONTAINING PROTEIN"/>
    <property type="match status" value="1"/>
</dbReference>
<evidence type="ECO:0000259" key="2">
    <source>
        <dbReference type="PROSITE" id="PS50011"/>
    </source>
</evidence>
<evidence type="ECO:0000256" key="1">
    <source>
        <dbReference type="SAM" id="MobiDB-lite"/>
    </source>
</evidence>
<keyword evidence="3" id="KW-0808">Transferase</keyword>
<dbReference type="Proteomes" id="UP000236161">
    <property type="component" value="Unassembled WGS sequence"/>
</dbReference>
<organism evidence="3 4">
    <name type="scientific">Apostasia shenzhenica</name>
    <dbReference type="NCBI Taxonomy" id="1088818"/>
    <lineage>
        <taxon>Eukaryota</taxon>
        <taxon>Viridiplantae</taxon>
        <taxon>Streptophyta</taxon>
        <taxon>Embryophyta</taxon>
        <taxon>Tracheophyta</taxon>
        <taxon>Spermatophyta</taxon>
        <taxon>Magnoliopsida</taxon>
        <taxon>Liliopsida</taxon>
        <taxon>Asparagales</taxon>
        <taxon>Orchidaceae</taxon>
        <taxon>Apostasioideae</taxon>
        <taxon>Apostasia</taxon>
    </lineage>
</organism>
<dbReference type="InterPro" id="IPR008271">
    <property type="entry name" value="Ser/Thr_kinase_AS"/>
</dbReference>
<reference evidence="3 4" key="1">
    <citation type="journal article" date="2017" name="Nature">
        <title>The Apostasia genome and the evolution of orchids.</title>
        <authorList>
            <person name="Zhang G.Q."/>
            <person name="Liu K.W."/>
            <person name="Li Z."/>
            <person name="Lohaus R."/>
            <person name="Hsiao Y.Y."/>
            <person name="Niu S.C."/>
            <person name="Wang J.Y."/>
            <person name="Lin Y.C."/>
            <person name="Xu Q."/>
            <person name="Chen L.J."/>
            <person name="Yoshida K."/>
            <person name="Fujiwara S."/>
            <person name="Wang Z.W."/>
            <person name="Zhang Y.Q."/>
            <person name="Mitsuda N."/>
            <person name="Wang M."/>
            <person name="Liu G.H."/>
            <person name="Pecoraro L."/>
            <person name="Huang H.X."/>
            <person name="Xiao X.J."/>
            <person name="Lin M."/>
            <person name="Wu X.Y."/>
            <person name="Wu W.L."/>
            <person name="Chen Y.Y."/>
            <person name="Chang S.B."/>
            <person name="Sakamoto S."/>
            <person name="Ohme-Takagi M."/>
            <person name="Yagi M."/>
            <person name="Zeng S.J."/>
            <person name="Shen C.Y."/>
            <person name="Yeh C.M."/>
            <person name="Luo Y.B."/>
            <person name="Tsai W.C."/>
            <person name="Van de Peer Y."/>
            <person name="Liu Z.J."/>
        </authorList>
    </citation>
    <scope>NUCLEOTIDE SEQUENCE [LARGE SCALE GENOMIC DNA]</scope>
    <source>
        <strain evidence="4">cv. Shenzhen</strain>
        <tissue evidence="3">Stem</tissue>
    </source>
</reference>
<keyword evidence="3" id="KW-0675">Receptor</keyword>
<keyword evidence="4" id="KW-1185">Reference proteome</keyword>
<evidence type="ECO:0000313" key="4">
    <source>
        <dbReference type="Proteomes" id="UP000236161"/>
    </source>
</evidence>
<dbReference type="PROSITE" id="PS50011">
    <property type="entry name" value="PROTEIN_KINASE_DOM"/>
    <property type="match status" value="1"/>
</dbReference>
<dbReference type="PANTHER" id="PTHR47987">
    <property type="entry name" value="OS08G0249100 PROTEIN"/>
    <property type="match status" value="1"/>
</dbReference>
<dbReference type="FunFam" id="1.10.510.10:FF:000095">
    <property type="entry name" value="protein STRUBBELIG-RECEPTOR FAMILY 8"/>
    <property type="match status" value="1"/>
</dbReference>
<dbReference type="EMBL" id="KZ451899">
    <property type="protein sequence ID" value="PKA64869.1"/>
    <property type="molecule type" value="Genomic_DNA"/>
</dbReference>
<dbReference type="EC" id="2.7.11.1" evidence="3"/>
<feature type="domain" description="Protein kinase" evidence="2">
    <location>
        <begin position="156"/>
        <end position="448"/>
    </location>
</feature>
<protein>
    <submittedName>
        <fullName evidence="3">Proline-rich receptor-like protein kinase PERK11</fullName>
        <ecNumber evidence="3">2.7.11.1</ecNumber>
    </submittedName>
</protein>
<evidence type="ECO:0000313" key="3">
    <source>
        <dbReference type="EMBL" id="PKA64869.1"/>
    </source>
</evidence>
<dbReference type="SUPFAM" id="SSF56112">
    <property type="entry name" value="Protein kinase-like (PK-like)"/>
    <property type="match status" value="1"/>
</dbReference>
<dbReference type="Pfam" id="PF00069">
    <property type="entry name" value="Pkinase"/>
    <property type="match status" value="1"/>
</dbReference>
<keyword evidence="3" id="KW-0418">Kinase</keyword>
<dbReference type="STRING" id="1088818.A0A2I0BAT1"/>
<dbReference type="GO" id="GO:0005524">
    <property type="term" value="F:ATP binding"/>
    <property type="evidence" value="ECO:0007669"/>
    <property type="project" value="InterPro"/>
</dbReference>